<evidence type="ECO:0000256" key="1">
    <source>
        <dbReference type="ARBA" id="ARBA00004533"/>
    </source>
</evidence>
<dbReference type="InterPro" id="IPR004960">
    <property type="entry name" value="LipA_acyltrans"/>
</dbReference>
<keyword evidence="4" id="KW-0808">Transferase</keyword>
<keyword evidence="3" id="KW-0997">Cell inner membrane</keyword>
<protein>
    <submittedName>
        <fullName evidence="8">Acyl-CoA synthetase</fullName>
    </submittedName>
</protein>
<evidence type="ECO:0000313" key="9">
    <source>
        <dbReference type="Proteomes" id="UP001596501"/>
    </source>
</evidence>
<keyword evidence="7" id="KW-0812">Transmembrane</keyword>
<name>A0ABW2QN46_9BURK</name>
<dbReference type="EMBL" id="JBHTCA010000004">
    <property type="protein sequence ID" value="MFC7408810.1"/>
    <property type="molecule type" value="Genomic_DNA"/>
</dbReference>
<comment type="caution">
    <text evidence="8">The sequence shown here is derived from an EMBL/GenBank/DDBJ whole genome shotgun (WGS) entry which is preliminary data.</text>
</comment>
<evidence type="ECO:0000313" key="8">
    <source>
        <dbReference type="EMBL" id="MFC7408810.1"/>
    </source>
</evidence>
<gene>
    <name evidence="8" type="ORF">ACFQPB_08050</name>
</gene>
<dbReference type="PIRSF" id="PIRSF028561">
    <property type="entry name" value="Ac_Trasf"/>
    <property type="match status" value="1"/>
</dbReference>
<dbReference type="Proteomes" id="UP001596501">
    <property type="component" value="Unassembled WGS sequence"/>
</dbReference>
<evidence type="ECO:0000256" key="2">
    <source>
        <dbReference type="ARBA" id="ARBA00022475"/>
    </source>
</evidence>
<keyword evidence="2" id="KW-1003">Cell membrane</keyword>
<dbReference type="Pfam" id="PF03279">
    <property type="entry name" value="Lip_A_acyltrans"/>
    <property type="match status" value="1"/>
</dbReference>
<reference evidence="9" key="1">
    <citation type="journal article" date="2019" name="Int. J. Syst. Evol. Microbiol.">
        <title>The Global Catalogue of Microorganisms (GCM) 10K type strain sequencing project: providing services to taxonomists for standard genome sequencing and annotation.</title>
        <authorList>
            <consortium name="The Broad Institute Genomics Platform"/>
            <consortium name="The Broad Institute Genome Sequencing Center for Infectious Disease"/>
            <person name="Wu L."/>
            <person name="Ma J."/>
        </authorList>
    </citation>
    <scope>NUCLEOTIDE SEQUENCE [LARGE SCALE GENOMIC DNA]</scope>
    <source>
        <strain evidence="9">CGMCC 1.12371</strain>
    </source>
</reference>
<keyword evidence="7" id="KW-1133">Transmembrane helix</keyword>
<dbReference type="PANTHER" id="PTHR30606:SF9">
    <property type="entry name" value="LIPID A BIOSYNTHESIS LAUROYLTRANSFERASE"/>
    <property type="match status" value="1"/>
</dbReference>
<dbReference type="PANTHER" id="PTHR30606">
    <property type="entry name" value="LIPID A BIOSYNTHESIS LAUROYL ACYLTRANSFERASE"/>
    <property type="match status" value="1"/>
</dbReference>
<proteinExistence type="predicted"/>
<evidence type="ECO:0000256" key="5">
    <source>
        <dbReference type="ARBA" id="ARBA00023136"/>
    </source>
</evidence>
<evidence type="ECO:0000256" key="4">
    <source>
        <dbReference type="ARBA" id="ARBA00022679"/>
    </source>
</evidence>
<dbReference type="CDD" id="cd07984">
    <property type="entry name" value="LPLAT_LABLAT-like"/>
    <property type="match status" value="1"/>
</dbReference>
<feature type="transmembrane region" description="Helical" evidence="7">
    <location>
        <begin position="12"/>
        <end position="31"/>
    </location>
</feature>
<dbReference type="InterPro" id="IPR014548">
    <property type="entry name" value="Ac_Trasf"/>
</dbReference>
<evidence type="ECO:0000256" key="3">
    <source>
        <dbReference type="ARBA" id="ARBA00022519"/>
    </source>
</evidence>
<comment type="subcellular location">
    <subcellularLocation>
        <location evidence="1">Cell inner membrane</location>
    </subcellularLocation>
</comment>
<accession>A0ABW2QN46</accession>
<evidence type="ECO:0000256" key="7">
    <source>
        <dbReference type="SAM" id="Phobius"/>
    </source>
</evidence>
<sequence length="278" mass="31571">MVWISLSFGRRMGRVVLHGIAVYFVLFAPAARRASRAYLHKVLGRWATWRDGYRHVFSFASTIHDRIYLLNDRFDLFDVEVVGDKAVLEQLQRQPGALLMGAHLGSFEVLRAMGRGKKGLRVAMLMYEQNARKLNATLAAINPKAMQDIISLGHLESMLEVRDKLDQGFLVGMLADRSLNDDPALSVEFLGEPAAFPLGPWRMAALLKRPVFLMAGLYLGGNRYQLHFEPLADFSHVKRGDRDAAIHNAVQAYADSLARLCQLAPYNWFNFFDFWQKK</sequence>
<dbReference type="RefSeq" id="WP_382222020.1">
    <property type="nucleotide sequence ID" value="NZ_JBHTCA010000004.1"/>
</dbReference>
<evidence type="ECO:0000256" key="6">
    <source>
        <dbReference type="ARBA" id="ARBA00023315"/>
    </source>
</evidence>
<keyword evidence="9" id="KW-1185">Reference proteome</keyword>
<keyword evidence="5 7" id="KW-0472">Membrane</keyword>
<keyword evidence="6" id="KW-0012">Acyltransferase</keyword>
<organism evidence="8 9">
    <name type="scientific">Hydrogenophaga atypica</name>
    <dbReference type="NCBI Taxonomy" id="249409"/>
    <lineage>
        <taxon>Bacteria</taxon>
        <taxon>Pseudomonadati</taxon>
        <taxon>Pseudomonadota</taxon>
        <taxon>Betaproteobacteria</taxon>
        <taxon>Burkholderiales</taxon>
        <taxon>Comamonadaceae</taxon>
        <taxon>Hydrogenophaga</taxon>
    </lineage>
</organism>